<reference evidence="1" key="1">
    <citation type="submission" date="2021-05" db="EMBL/GenBank/DDBJ databases">
        <authorList>
            <person name="Scholz U."/>
            <person name="Mascher M."/>
            <person name="Fiebig A."/>
        </authorList>
    </citation>
    <scope>NUCLEOTIDE SEQUENCE [LARGE SCALE GENOMIC DNA]</scope>
</reference>
<dbReference type="Proteomes" id="UP001732700">
    <property type="component" value="Chromosome 5A"/>
</dbReference>
<reference evidence="1" key="2">
    <citation type="submission" date="2025-09" db="UniProtKB">
        <authorList>
            <consortium name="EnsemblPlants"/>
        </authorList>
    </citation>
    <scope>IDENTIFICATION</scope>
</reference>
<keyword evidence="2" id="KW-1185">Reference proteome</keyword>
<sequence>MVEDFTFPSVPQEQCGAKKLPFPLFASTPPWFVVPGAGDADAAGHDNHRRCFSAVEHAGKSSCADYPGARSERFAVVEEHKMDMLWEDFNEELSCTAPPCPLSKEWASEAWLPGDGILSRHVAAASGGSVVRRRRLSLLMMLKLLKKLFLRRNSSATASRKRPPV</sequence>
<proteinExistence type="predicted"/>
<accession>A0ACD5XNV9</accession>
<protein>
    <submittedName>
        <fullName evidence="1">Uncharacterized protein</fullName>
    </submittedName>
</protein>
<dbReference type="EnsemblPlants" id="AVESA.00010b.r2.5AG0827940.1">
    <property type="protein sequence ID" value="AVESA.00010b.r2.5AG0827940.1.CDS.1"/>
    <property type="gene ID" value="AVESA.00010b.r2.5AG0827940"/>
</dbReference>
<name>A0ACD5XNV9_AVESA</name>
<evidence type="ECO:0000313" key="1">
    <source>
        <dbReference type="EnsemblPlants" id="AVESA.00010b.r2.5AG0827940.1.CDS.1"/>
    </source>
</evidence>
<evidence type="ECO:0000313" key="2">
    <source>
        <dbReference type="Proteomes" id="UP001732700"/>
    </source>
</evidence>
<organism evidence="1 2">
    <name type="scientific">Avena sativa</name>
    <name type="common">Oat</name>
    <dbReference type="NCBI Taxonomy" id="4498"/>
    <lineage>
        <taxon>Eukaryota</taxon>
        <taxon>Viridiplantae</taxon>
        <taxon>Streptophyta</taxon>
        <taxon>Embryophyta</taxon>
        <taxon>Tracheophyta</taxon>
        <taxon>Spermatophyta</taxon>
        <taxon>Magnoliopsida</taxon>
        <taxon>Liliopsida</taxon>
        <taxon>Poales</taxon>
        <taxon>Poaceae</taxon>
        <taxon>BOP clade</taxon>
        <taxon>Pooideae</taxon>
        <taxon>Poodae</taxon>
        <taxon>Poeae</taxon>
        <taxon>Poeae Chloroplast Group 1 (Aveneae type)</taxon>
        <taxon>Aveninae</taxon>
        <taxon>Avena</taxon>
    </lineage>
</organism>